<organism evidence="1 2">
    <name type="scientific">Hibiscus sabdariffa</name>
    <name type="common">roselle</name>
    <dbReference type="NCBI Taxonomy" id="183260"/>
    <lineage>
        <taxon>Eukaryota</taxon>
        <taxon>Viridiplantae</taxon>
        <taxon>Streptophyta</taxon>
        <taxon>Embryophyta</taxon>
        <taxon>Tracheophyta</taxon>
        <taxon>Spermatophyta</taxon>
        <taxon>Magnoliopsida</taxon>
        <taxon>eudicotyledons</taxon>
        <taxon>Gunneridae</taxon>
        <taxon>Pentapetalae</taxon>
        <taxon>rosids</taxon>
        <taxon>malvids</taxon>
        <taxon>Malvales</taxon>
        <taxon>Malvaceae</taxon>
        <taxon>Malvoideae</taxon>
        <taxon>Hibiscus</taxon>
    </lineage>
</organism>
<keyword evidence="2" id="KW-1185">Reference proteome</keyword>
<reference evidence="1 2" key="1">
    <citation type="journal article" date="2024" name="G3 (Bethesda)">
        <title>Genome assembly of Hibiscus sabdariffa L. provides insights into metabolisms of medicinal natural products.</title>
        <authorList>
            <person name="Kim T."/>
        </authorList>
    </citation>
    <scope>NUCLEOTIDE SEQUENCE [LARGE SCALE GENOMIC DNA]</scope>
    <source>
        <strain evidence="1">TK-2024</strain>
        <tissue evidence="1">Old leaves</tissue>
    </source>
</reference>
<evidence type="ECO:0000313" key="2">
    <source>
        <dbReference type="Proteomes" id="UP001472677"/>
    </source>
</evidence>
<proteinExistence type="predicted"/>
<sequence>MSDVILIVDGVHQRACSALFVDGLDWPNVCDVASIHLLEKIETTYMALRPMCLINGAESSTIMGAEKSKVHGSDTHVRELTIARISQKDNQCEVGVNKT</sequence>
<name>A0ABR2F195_9ROSI</name>
<gene>
    <name evidence="1" type="ORF">V6N12_007268</name>
</gene>
<evidence type="ECO:0000313" key="1">
    <source>
        <dbReference type="EMBL" id="KAK8568726.1"/>
    </source>
</evidence>
<comment type="caution">
    <text evidence="1">The sequence shown here is derived from an EMBL/GenBank/DDBJ whole genome shotgun (WGS) entry which is preliminary data.</text>
</comment>
<dbReference type="Proteomes" id="UP001472677">
    <property type="component" value="Unassembled WGS sequence"/>
</dbReference>
<dbReference type="EMBL" id="JBBPBM010000009">
    <property type="protein sequence ID" value="KAK8568726.1"/>
    <property type="molecule type" value="Genomic_DNA"/>
</dbReference>
<protein>
    <submittedName>
        <fullName evidence="1">Uncharacterized protein</fullName>
    </submittedName>
</protein>
<accession>A0ABR2F195</accession>